<feature type="transmembrane region" description="Helical" evidence="1">
    <location>
        <begin position="23"/>
        <end position="40"/>
    </location>
</feature>
<accession>A0A1I2KKL4</accession>
<name>A0A1I2KKL4_9ACTN</name>
<dbReference type="STRING" id="1798228.SAMN05216574_12152"/>
<proteinExistence type="predicted"/>
<evidence type="ECO:0008006" key="4">
    <source>
        <dbReference type="Google" id="ProtNLM"/>
    </source>
</evidence>
<evidence type="ECO:0000313" key="2">
    <source>
        <dbReference type="EMBL" id="SFF65797.1"/>
    </source>
</evidence>
<evidence type="ECO:0000313" key="3">
    <source>
        <dbReference type="Proteomes" id="UP000198589"/>
    </source>
</evidence>
<evidence type="ECO:0000256" key="1">
    <source>
        <dbReference type="SAM" id="Phobius"/>
    </source>
</evidence>
<gene>
    <name evidence="2" type="ORF">SAMN05216574_12152</name>
</gene>
<keyword evidence="1" id="KW-1133">Transmembrane helix</keyword>
<dbReference type="EMBL" id="FOND01000021">
    <property type="protein sequence ID" value="SFF65797.1"/>
    <property type="molecule type" value="Genomic_DNA"/>
</dbReference>
<dbReference type="AlphaFoldDB" id="A0A1I2KKL4"/>
<feature type="transmembrane region" description="Helical" evidence="1">
    <location>
        <begin position="52"/>
        <end position="78"/>
    </location>
</feature>
<feature type="transmembrane region" description="Helical" evidence="1">
    <location>
        <begin position="84"/>
        <end position="102"/>
    </location>
</feature>
<keyword evidence="1" id="KW-0472">Membrane</keyword>
<organism evidence="2 3">
    <name type="scientific">Blastococcus tunisiensis</name>
    <dbReference type="NCBI Taxonomy" id="1798228"/>
    <lineage>
        <taxon>Bacteria</taxon>
        <taxon>Bacillati</taxon>
        <taxon>Actinomycetota</taxon>
        <taxon>Actinomycetes</taxon>
        <taxon>Geodermatophilales</taxon>
        <taxon>Geodermatophilaceae</taxon>
        <taxon>Blastococcus</taxon>
    </lineage>
</organism>
<reference evidence="3" key="1">
    <citation type="submission" date="2016-10" db="EMBL/GenBank/DDBJ databases">
        <authorList>
            <person name="Varghese N."/>
            <person name="Submissions S."/>
        </authorList>
    </citation>
    <scope>NUCLEOTIDE SEQUENCE [LARGE SCALE GENOMIC DNA]</scope>
    <source>
        <strain evidence="3">DSM 46838</strain>
    </source>
</reference>
<dbReference type="Proteomes" id="UP000198589">
    <property type="component" value="Unassembled WGS sequence"/>
</dbReference>
<sequence>MLFGSFLPWIATAAGNISGVRGAGMWTMYAAVLGVAGAIIRSHVIAGVHAAILAVVAVALPLWQVLHLAGLVGLFSGWAPGPGLVMVFGGGVLAGSAALSLFRAARTGAPTA</sequence>
<protein>
    <recommendedName>
        <fullName evidence="4">SPW repeat-containing protein</fullName>
    </recommendedName>
</protein>
<keyword evidence="3" id="KW-1185">Reference proteome</keyword>
<keyword evidence="1" id="KW-0812">Transmembrane</keyword>
<dbReference type="RefSeq" id="WP_254791106.1">
    <property type="nucleotide sequence ID" value="NZ_FOND01000021.1"/>
</dbReference>